<dbReference type="InterPro" id="IPR056009">
    <property type="entry name" value="DUF7587"/>
</dbReference>
<gene>
    <name evidence="2" type="ORF">B0H63DRAFT_518636</name>
</gene>
<dbReference type="Proteomes" id="UP001285441">
    <property type="component" value="Unassembled WGS sequence"/>
</dbReference>
<dbReference type="Pfam" id="PF24494">
    <property type="entry name" value="DUF7587"/>
    <property type="match status" value="1"/>
</dbReference>
<dbReference type="AlphaFoldDB" id="A0AAE0U3F3"/>
<keyword evidence="3" id="KW-1185">Reference proteome</keyword>
<evidence type="ECO:0000313" key="3">
    <source>
        <dbReference type="Proteomes" id="UP001285441"/>
    </source>
</evidence>
<reference evidence="2" key="1">
    <citation type="journal article" date="2023" name="Mol. Phylogenet. Evol.">
        <title>Genome-scale phylogeny and comparative genomics of the fungal order Sordariales.</title>
        <authorList>
            <person name="Hensen N."/>
            <person name="Bonometti L."/>
            <person name="Westerberg I."/>
            <person name="Brannstrom I.O."/>
            <person name="Guillou S."/>
            <person name="Cros-Aarteil S."/>
            <person name="Calhoun S."/>
            <person name="Haridas S."/>
            <person name="Kuo A."/>
            <person name="Mondo S."/>
            <person name="Pangilinan J."/>
            <person name="Riley R."/>
            <person name="LaButti K."/>
            <person name="Andreopoulos B."/>
            <person name="Lipzen A."/>
            <person name="Chen C."/>
            <person name="Yan M."/>
            <person name="Daum C."/>
            <person name="Ng V."/>
            <person name="Clum A."/>
            <person name="Steindorff A."/>
            <person name="Ohm R.A."/>
            <person name="Martin F."/>
            <person name="Silar P."/>
            <person name="Natvig D.O."/>
            <person name="Lalanne C."/>
            <person name="Gautier V."/>
            <person name="Ament-Velasquez S.L."/>
            <person name="Kruys A."/>
            <person name="Hutchinson M.I."/>
            <person name="Powell A.J."/>
            <person name="Barry K."/>
            <person name="Miller A.N."/>
            <person name="Grigoriev I.V."/>
            <person name="Debuchy R."/>
            <person name="Gladieux P."/>
            <person name="Hiltunen Thoren M."/>
            <person name="Johannesson H."/>
        </authorList>
    </citation>
    <scope>NUCLEOTIDE SEQUENCE</scope>
    <source>
        <strain evidence="2">CBS 232.78</strain>
    </source>
</reference>
<proteinExistence type="predicted"/>
<reference evidence="2" key="2">
    <citation type="submission" date="2023-06" db="EMBL/GenBank/DDBJ databases">
        <authorList>
            <consortium name="Lawrence Berkeley National Laboratory"/>
            <person name="Haridas S."/>
            <person name="Hensen N."/>
            <person name="Bonometti L."/>
            <person name="Westerberg I."/>
            <person name="Brannstrom I.O."/>
            <person name="Guillou S."/>
            <person name="Cros-Aarteil S."/>
            <person name="Calhoun S."/>
            <person name="Kuo A."/>
            <person name="Mondo S."/>
            <person name="Pangilinan J."/>
            <person name="Riley R."/>
            <person name="LaButti K."/>
            <person name="Andreopoulos B."/>
            <person name="Lipzen A."/>
            <person name="Chen C."/>
            <person name="Yanf M."/>
            <person name="Daum C."/>
            <person name="Ng V."/>
            <person name="Clum A."/>
            <person name="Steindorff A."/>
            <person name="Ohm R."/>
            <person name="Martin F."/>
            <person name="Silar P."/>
            <person name="Natvig D."/>
            <person name="Lalanne C."/>
            <person name="Gautier V."/>
            <person name="Ament-velasquez S.L."/>
            <person name="Kruys A."/>
            <person name="Hutchinson M.I."/>
            <person name="Powell A.J."/>
            <person name="Barry K."/>
            <person name="Miller A.N."/>
            <person name="Grigoriev I.V."/>
            <person name="Debuchy R."/>
            <person name="Gladieux P."/>
            <person name="Thoren M.H."/>
            <person name="Johannesson H."/>
        </authorList>
    </citation>
    <scope>NUCLEOTIDE SEQUENCE</scope>
    <source>
        <strain evidence="2">CBS 232.78</strain>
    </source>
</reference>
<comment type="caution">
    <text evidence="2">The sequence shown here is derived from an EMBL/GenBank/DDBJ whole genome shotgun (WGS) entry which is preliminary data.</text>
</comment>
<evidence type="ECO:0000259" key="1">
    <source>
        <dbReference type="Pfam" id="PF24494"/>
    </source>
</evidence>
<name>A0AAE0U3F3_9PEZI</name>
<dbReference type="EMBL" id="JAULSW010000002">
    <property type="protein sequence ID" value="KAK3389406.1"/>
    <property type="molecule type" value="Genomic_DNA"/>
</dbReference>
<accession>A0AAE0U3F3</accession>
<evidence type="ECO:0000313" key="2">
    <source>
        <dbReference type="EMBL" id="KAK3389406.1"/>
    </source>
</evidence>
<feature type="domain" description="DUF7587" evidence="1">
    <location>
        <begin position="108"/>
        <end position="213"/>
    </location>
</feature>
<protein>
    <recommendedName>
        <fullName evidence="1">DUF7587 domain-containing protein</fullName>
    </recommendedName>
</protein>
<sequence length="283" mass="32708">MGEVPTEVAQVAKWDKDEERQQNFPDAEVWMVDSVNEEHQYAKAEDLTVLPSTSSGFGKGRPVLKAAIPISTAGGAEPPRVVLRTVYDGQAHGEIKARGYGRCKTDPLYFQRMLQKHLTWICKERGPFISVTSRYEKAIRMAACFYARGFTGIKILVILTDGPSWNHKDQRIWHVESLVSELELRGHVYYENEYLIENEIPSGPIIGAFHWDSLFRRLRNFTVCEKNDYEANLAYARTEHAKTKRRQNNLRRKAKKQLLEGIPGLQDRKRARNFTRTLNMRRK</sequence>
<organism evidence="2 3">
    <name type="scientific">Podospora didyma</name>
    <dbReference type="NCBI Taxonomy" id="330526"/>
    <lineage>
        <taxon>Eukaryota</taxon>
        <taxon>Fungi</taxon>
        <taxon>Dikarya</taxon>
        <taxon>Ascomycota</taxon>
        <taxon>Pezizomycotina</taxon>
        <taxon>Sordariomycetes</taxon>
        <taxon>Sordariomycetidae</taxon>
        <taxon>Sordariales</taxon>
        <taxon>Podosporaceae</taxon>
        <taxon>Podospora</taxon>
    </lineage>
</organism>